<dbReference type="EC" id="6.1.1.9" evidence="1"/>
<dbReference type="Proteomes" id="UP000587655">
    <property type="component" value="Unassembled WGS sequence"/>
</dbReference>
<dbReference type="Pfam" id="PF08264">
    <property type="entry name" value="Anticodon_1"/>
    <property type="match status" value="1"/>
</dbReference>
<organism evidence="9 10">
    <name type="scientific">Ibidorhyncha struthersii</name>
    <dbReference type="NCBI Taxonomy" id="425643"/>
    <lineage>
        <taxon>Eukaryota</taxon>
        <taxon>Metazoa</taxon>
        <taxon>Chordata</taxon>
        <taxon>Craniata</taxon>
        <taxon>Vertebrata</taxon>
        <taxon>Euteleostomi</taxon>
        <taxon>Archelosauria</taxon>
        <taxon>Archosauria</taxon>
        <taxon>Dinosauria</taxon>
        <taxon>Saurischia</taxon>
        <taxon>Theropoda</taxon>
        <taxon>Coelurosauria</taxon>
        <taxon>Aves</taxon>
        <taxon>Neognathae</taxon>
        <taxon>Neoaves</taxon>
        <taxon>Charadriiformes</taxon>
        <taxon>Charadriidae</taxon>
        <taxon>Ibidorhyncha</taxon>
    </lineage>
</organism>
<feature type="non-terminal residue" evidence="9">
    <location>
        <position position="154"/>
    </location>
</feature>
<keyword evidence="2" id="KW-0436">Ligase</keyword>
<evidence type="ECO:0000259" key="8">
    <source>
        <dbReference type="Pfam" id="PF08264"/>
    </source>
</evidence>
<dbReference type="InterPro" id="IPR033705">
    <property type="entry name" value="Anticodon_Ia_Val"/>
</dbReference>
<evidence type="ECO:0000256" key="3">
    <source>
        <dbReference type="ARBA" id="ARBA00022741"/>
    </source>
</evidence>
<evidence type="ECO:0000313" key="10">
    <source>
        <dbReference type="Proteomes" id="UP000587655"/>
    </source>
</evidence>
<feature type="non-terminal residue" evidence="9">
    <location>
        <position position="1"/>
    </location>
</feature>
<dbReference type="SUPFAM" id="SSF47323">
    <property type="entry name" value="Anticodon-binding domain of a subclass of class I aminoacyl-tRNA synthetases"/>
    <property type="match status" value="1"/>
</dbReference>
<dbReference type="GO" id="GO:0005829">
    <property type="term" value="C:cytosol"/>
    <property type="evidence" value="ECO:0007669"/>
    <property type="project" value="TreeGrafter"/>
</dbReference>
<dbReference type="AlphaFoldDB" id="A0A7K7TWZ2"/>
<name>A0A7K7TWZ2_9CHAR</name>
<keyword evidence="3" id="KW-0547">Nucleotide-binding</keyword>
<evidence type="ECO:0000256" key="6">
    <source>
        <dbReference type="ARBA" id="ARBA00023146"/>
    </source>
</evidence>
<dbReference type="GO" id="GO:0004832">
    <property type="term" value="F:valine-tRNA ligase activity"/>
    <property type="evidence" value="ECO:0007669"/>
    <property type="project" value="UniProtKB-EC"/>
</dbReference>
<keyword evidence="6" id="KW-0030">Aminoacyl-tRNA synthetase</keyword>
<proteinExistence type="predicted"/>
<comment type="caution">
    <text evidence="9">The sequence shown here is derived from an EMBL/GenBank/DDBJ whole genome shotgun (WGS) entry which is preliminary data.</text>
</comment>
<evidence type="ECO:0000256" key="4">
    <source>
        <dbReference type="ARBA" id="ARBA00022840"/>
    </source>
</evidence>
<feature type="domain" description="Methionyl/Valyl/Leucyl/Isoleucyl-tRNA synthetase anticodon-binding" evidence="8">
    <location>
        <begin position="104"/>
        <end position="147"/>
    </location>
</feature>
<reference evidence="9 10" key="1">
    <citation type="submission" date="2019-09" db="EMBL/GenBank/DDBJ databases">
        <title>Bird 10,000 Genomes (B10K) Project - Family phase.</title>
        <authorList>
            <person name="Zhang G."/>
        </authorList>
    </citation>
    <scope>NUCLEOTIDE SEQUENCE [LARGE SCALE GENOMIC DNA]</scope>
    <source>
        <strain evidence="9">B10K-DU-030-25</strain>
    </source>
</reference>
<evidence type="ECO:0000256" key="1">
    <source>
        <dbReference type="ARBA" id="ARBA00013169"/>
    </source>
</evidence>
<dbReference type="PANTHER" id="PTHR11946">
    <property type="entry name" value="VALYL-TRNA SYNTHETASES"/>
    <property type="match status" value="1"/>
</dbReference>
<dbReference type="InterPro" id="IPR013155">
    <property type="entry name" value="M/V/L/I-tRNA-synth_anticd-bd"/>
</dbReference>
<evidence type="ECO:0000256" key="2">
    <source>
        <dbReference type="ARBA" id="ARBA00022598"/>
    </source>
</evidence>
<dbReference type="InterPro" id="IPR002303">
    <property type="entry name" value="Valyl-tRNA_ligase"/>
</dbReference>
<keyword evidence="5" id="KW-0648">Protein biosynthesis</keyword>
<evidence type="ECO:0000313" key="9">
    <source>
        <dbReference type="EMBL" id="NXA21397.1"/>
    </source>
</evidence>
<gene>
    <name evidence="9" type="primary">Vars2_0</name>
    <name evidence="9" type="ORF">IBISTR_R15106</name>
</gene>
<sequence>MSKSLGNVIDPRDVIAGASLQASRNRWDPPTAPQEVTLSPPVPKIHLCVPPAVGDDIRLDVGTALSYRHFCNKIWNAVKFVLAALGPDFVPQPPEETVPQHPMDRWVLSRLAQAVGEYGRRMEALEVHGAVAAVHHFWLRNFCDVYLVGGSVHL</sequence>
<evidence type="ECO:0000256" key="7">
    <source>
        <dbReference type="ARBA" id="ARBA00029936"/>
    </source>
</evidence>
<dbReference type="GO" id="GO:0006438">
    <property type="term" value="P:valyl-tRNA aminoacylation"/>
    <property type="evidence" value="ECO:0007669"/>
    <property type="project" value="InterPro"/>
</dbReference>
<dbReference type="SUPFAM" id="SSF52374">
    <property type="entry name" value="Nucleotidylyl transferase"/>
    <property type="match status" value="1"/>
</dbReference>
<dbReference type="CDD" id="cd07962">
    <property type="entry name" value="Anticodon_Ia_Val"/>
    <property type="match status" value="1"/>
</dbReference>
<dbReference type="Gene3D" id="1.10.730.10">
    <property type="entry name" value="Isoleucyl-tRNA Synthetase, Domain 1"/>
    <property type="match status" value="1"/>
</dbReference>
<dbReference type="EMBL" id="VZSZ01003897">
    <property type="protein sequence ID" value="NXA21397.1"/>
    <property type="molecule type" value="Genomic_DNA"/>
</dbReference>
<evidence type="ECO:0000256" key="5">
    <source>
        <dbReference type="ARBA" id="ARBA00022917"/>
    </source>
</evidence>
<keyword evidence="10" id="KW-1185">Reference proteome</keyword>
<protein>
    <recommendedName>
        <fullName evidence="1">valine--tRNA ligase</fullName>
        <ecNumber evidence="1">6.1.1.9</ecNumber>
    </recommendedName>
    <alternativeName>
        <fullName evidence="7">Valyl-tRNA synthetase</fullName>
    </alternativeName>
</protein>
<dbReference type="PANTHER" id="PTHR11946:SF71">
    <property type="entry name" value="VALINE--TRNA LIGASE, MITOCHONDRIAL"/>
    <property type="match status" value="1"/>
</dbReference>
<keyword evidence="4" id="KW-0067">ATP-binding</keyword>
<dbReference type="InterPro" id="IPR009080">
    <property type="entry name" value="tRNAsynth_Ia_anticodon-bd"/>
</dbReference>
<dbReference type="GO" id="GO:0005524">
    <property type="term" value="F:ATP binding"/>
    <property type="evidence" value="ECO:0007669"/>
    <property type="project" value="UniProtKB-KW"/>
</dbReference>
<accession>A0A7K7TWZ2</accession>